<dbReference type="OrthoDB" id="269227at2759"/>
<keyword evidence="2" id="KW-0274">FAD</keyword>
<keyword evidence="6" id="KW-1185">Reference proteome</keyword>
<evidence type="ECO:0000256" key="2">
    <source>
        <dbReference type="PIRSR" id="PIRSR000137-2"/>
    </source>
</evidence>
<evidence type="ECO:0000313" key="5">
    <source>
        <dbReference type="EMBL" id="CAI4215512.1"/>
    </source>
</evidence>
<dbReference type="InterPro" id="IPR007867">
    <property type="entry name" value="GMC_OxRtase_C"/>
</dbReference>
<name>A0A9P1M9S8_9PEZI</name>
<dbReference type="PANTHER" id="PTHR11552:SF115">
    <property type="entry name" value="DEHYDROGENASE XPTC-RELATED"/>
    <property type="match status" value="1"/>
</dbReference>
<feature type="binding site" evidence="2">
    <location>
        <begin position="38"/>
        <end position="39"/>
    </location>
    <ligand>
        <name>FAD</name>
        <dbReference type="ChEBI" id="CHEBI:57692"/>
    </ligand>
</feature>
<dbReference type="InterPro" id="IPR012132">
    <property type="entry name" value="GMC_OxRdtase"/>
</dbReference>
<evidence type="ECO:0000256" key="3">
    <source>
        <dbReference type="SAM" id="SignalP"/>
    </source>
</evidence>
<dbReference type="GO" id="GO:0050660">
    <property type="term" value="F:flavin adenine dinucleotide binding"/>
    <property type="evidence" value="ECO:0007669"/>
    <property type="project" value="InterPro"/>
</dbReference>
<comment type="cofactor">
    <cofactor evidence="2">
        <name>FAD</name>
        <dbReference type="ChEBI" id="CHEBI:57692"/>
    </cofactor>
</comment>
<dbReference type="SUPFAM" id="SSF51905">
    <property type="entry name" value="FAD/NAD(P)-binding domain"/>
    <property type="match status" value="1"/>
</dbReference>
<dbReference type="InterPro" id="IPR000172">
    <property type="entry name" value="GMC_OxRdtase_N"/>
</dbReference>
<dbReference type="SUPFAM" id="SSF54373">
    <property type="entry name" value="FAD-linked reductases, C-terminal domain"/>
    <property type="match status" value="1"/>
</dbReference>
<dbReference type="PROSITE" id="PS00624">
    <property type="entry name" value="GMC_OXRED_2"/>
    <property type="match status" value="1"/>
</dbReference>
<reference evidence="5" key="1">
    <citation type="submission" date="2022-11" db="EMBL/GenBank/DDBJ databases">
        <authorList>
            <person name="Scott C."/>
            <person name="Bruce N."/>
        </authorList>
    </citation>
    <scope>NUCLEOTIDE SEQUENCE</scope>
</reference>
<gene>
    <name evidence="5" type="ORF">PPNO1_LOCUS5222</name>
</gene>
<proteinExistence type="inferred from homology"/>
<dbReference type="PIRSF" id="PIRSF000137">
    <property type="entry name" value="Alcohol_oxidase"/>
    <property type="match status" value="1"/>
</dbReference>
<feature type="chain" id="PRO_5040196628" description="Glucose-methanol-choline oxidoreductase N-terminal domain-containing protein" evidence="3">
    <location>
        <begin position="19"/>
        <end position="479"/>
    </location>
</feature>
<evidence type="ECO:0000256" key="1">
    <source>
        <dbReference type="ARBA" id="ARBA00010790"/>
    </source>
</evidence>
<accession>A0A9P1M9S8</accession>
<keyword evidence="3" id="KW-0732">Signal</keyword>
<organism evidence="5 6">
    <name type="scientific">Parascedosporium putredinis</name>
    <dbReference type="NCBI Taxonomy" id="1442378"/>
    <lineage>
        <taxon>Eukaryota</taxon>
        <taxon>Fungi</taxon>
        <taxon>Dikarya</taxon>
        <taxon>Ascomycota</taxon>
        <taxon>Pezizomycotina</taxon>
        <taxon>Sordariomycetes</taxon>
        <taxon>Hypocreomycetidae</taxon>
        <taxon>Microascales</taxon>
        <taxon>Microascaceae</taxon>
        <taxon>Parascedosporium</taxon>
    </lineage>
</organism>
<dbReference type="Gene3D" id="3.30.560.10">
    <property type="entry name" value="Glucose Oxidase, domain 3"/>
    <property type="match status" value="1"/>
</dbReference>
<sequence length="479" mass="52907">MLLNVLPIFVFAASLANAIVVERALEKEYDYVIVGGGTSGCVVANRLSEDSDVSVLVIEAGPILDGKDEFDSLLVAGGGSAVNGKIFARGSRRDFEDWARYLDDDGWGWESMLHYYKKAETFTLPRKSTAARATVTYPAQFLPSTAYRIKAYKALGFPMVEEEGSGENTGSIWFPISTRPEDYTRSYSKRENYDPYAEDASAPLQTVRARKEVIVAAGSIKTPQLLQISGVGPKHVSEALGVDSVSDVPVGENYQDHATYTASFNFTFTFDERMWFAKTNQTWMDEQYDLFINNNTGYYTATADNNMLLLSMPLLHGAKKARALLSSYKCKNPKQYLHAGAAEATVESYARQYRLLMASLATNHQAVDEKAGFGGRPVLVKPLSRGVILANSTNIWDAPLVDHRTLAHPLDLENIIGSIRVTRTIMAAPELAPLEPVENTPGPDVETDEELAEFIRNTMSPGERTAAVERRWAPCLTRN</sequence>
<comment type="similarity">
    <text evidence="1">Belongs to the GMC oxidoreductase family.</text>
</comment>
<dbReference type="Proteomes" id="UP000838763">
    <property type="component" value="Unassembled WGS sequence"/>
</dbReference>
<dbReference type="GO" id="GO:0016614">
    <property type="term" value="F:oxidoreductase activity, acting on CH-OH group of donors"/>
    <property type="evidence" value="ECO:0007669"/>
    <property type="project" value="InterPro"/>
</dbReference>
<dbReference type="InterPro" id="IPR036188">
    <property type="entry name" value="FAD/NAD-bd_sf"/>
</dbReference>
<comment type="caution">
    <text evidence="5">The sequence shown here is derived from an EMBL/GenBank/DDBJ whole genome shotgun (WGS) entry which is preliminary data.</text>
</comment>
<feature type="signal peptide" evidence="3">
    <location>
        <begin position="1"/>
        <end position="18"/>
    </location>
</feature>
<protein>
    <recommendedName>
        <fullName evidence="4">Glucose-methanol-choline oxidoreductase N-terminal domain-containing protein</fullName>
    </recommendedName>
</protein>
<dbReference type="Pfam" id="PF00732">
    <property type="entry name" value="GMC_oxred_N"/>
    <property type="match status" value="2"/>
</dbReference>
<evidence type="ECO:0000259" key="4">
    <source>
        <dbReference type="PROSITE" id="PS00624"/>
    </source>
</evidence>
<dbReference type="Pfam" id="PF05199">
    <property type="entry name" value="GMC_oxred_C"/>
    <property type="match status" value="1"/>
</dbReference>
<evidence type="ECO:0000313" key="6">
    <source>
        <dbReference type="Proteomes" id="UP000838763"/>
    </source>
</evidence>
<dbReference type="Gene3D" id="3.50.50.60">
    <property type="entry name" value="FAD/NAD(P)-binding domain"/>
    <property type="match status" value="2"/>
</dbReference>
<dbReference type="EMBL" id="CALLCH030000012">
    <property type="protein sequence ID" value="CAI4215512.1"/>
    <property type="molecule type" value="Genomic_DNA"/>
</dbReference>
<feature type="binding site" evidence="2">
    <location>
        <position position="75"/>
    </location>
    <ligand>
        <name>FAD</name>
        <dbReference type="ChEBI" id="CHEBI:57692"/>
    </ligand>
</feature>
<feature type="domain" description="Glucose-methanol-choline oxidoreductase N-terminal" evidence="4">
    <location>
        <begin position="218"/>
        <end position="232"/>
    </location>
</feature>
<keyword evidence="2" id="KW-0285">Flavoprotein</keyword>
<dbReference type="PANTHER" id="PTHR11552">
    <property type="entry name" value="GLUCOSE-METHANOL-CHOLINE GMC OXIDOREDUCTASE"/>
    <property type="match status" value="1"/>
</dbReference>
<dbReference type="AlphaFoldDB" id="A0A9P1M9S8"/>